<proteinExistence type="inferred from homology"/>
<accession>A0A6S6TNM7</accession>
<organism evidence="6">
    <name type="scientific">uncultured Thiotrichaceae bacterium</name>
    <dbReference type="NCBI Taxonomy" id="298394"/>
    <lineage>
        <taxon>Bacteria</taxon>
        <taxon>Pseudomonadati</taxon>
        <taxon>Pseudomonadota</taxon>
        <taxon>Gammaproteobacteria</taxon>
        <taxon>Thiotrichales</taxon>
        <taxon>Thiotrichaceae</taxon>
        <taxon>environmental samples</taxon>
    </lineage>
</organism>
<dbReference type="GO" id="GO:0006310">
    <property type="term" value="P:DNA recombination"/>
    <property type="evidence" value="ECO:0007669"/>
    <property type="project" value="UniProtKB-KW"/>
</dbReference>
<dbReference type="AlphaFoldDB" id="A0A6S6TNM7"/>
<evidence type="ECO:0000256" key="1">
    <source>
        <dbReference type="ARBA" id="ARBA00003416"/>
    </source>
</evidence>
<name>A0A6S6TNM7_9GAMM</name>
<keyword evidence="5" id="KW-0472">Membrane</keyword>
<keyword evidence="3" id="KW-0175">Coiled coil</keyword>
<dbReference type="PANTHER" id="PTHR30563">
    <property type="entry name" value="DNA RECOMBINATION PROTEIN RMUC"/>
    <property type="match status" value="1"/>
</dbReference>
<keyword evidence="5" id="KW-1133">Transmembrane helix</keyword>
<evidence type="ECO:0000256" key="3">
    <source>
        <dbReference type="ARBA" id="ARBA00023054"/>
    </source>
</evidence>
<dbReference type="InterPro" id="IPR003798">
    <property type="entry name" value="DNA_recombination_RmuC"/>
</dbReference>
<comment type="similarity">
    <text evidence="2">Belongs to the RmuC family.</text>
</comment>
<keyword evidence="5" id="KW-0812">Transmembrane</keyword>
<reference evidence="6" key="1">
    <citation type="submission" date="2020-01" db="EMBL/GenBank/DDBJ databases">
        <authorList>
            <person name="Meier V. D."/>
            <person name="Meier V D."/>
        </authorList>
    </citation>
    <scope>NUCLEOTIDE SEQUENCE</scope>
    <source>
        <strain evidence="6">HLG_WM_MAG_08</strain>
    </source>
</reference>
<dbReference type="PANTHER" id="PTHR30563:SF0">
    <property type="entry name" value="DNA RECOMBINATION PROTEIN RMUC"/>
    <property type="match status" value="1"/>
</dbReference>
<gene>
    <name evidence="6" type="ORF">HELGO_WM24480</name>
</gene>
<feature type="transmembrane region" description="Helical" evidence="5">
    <location>
        <begin position="16"/>
        <end position="36"/>
    </location>
</feature>
<dbReference type="Pfam" id="PF02646">
    <property type="entry name" value="RmuC"/>
    <property type="match status" value="1"/>
</dbReference>
<evidence type="ECO:0000313" key="6">
    <source>
        <dbReference type="EMBL" id="CAA6824401.1"/>
    </source>
</evidence>
<keyword evidence="4" id="KW-0233">DNA recombination</keyword>
<sequence>MNSSGAGIGSFIDNNLLLIVALLMFLLGVLLAYFIYNRPLQQARREIDRLQMQLHNEEQLHEERLLMLDDAQDRLHNTFAVASQRSLRENNQQFLQLAEESMRRFHSESRADLDQRKQSIDHLVDPIKQALEKTEQQIQNIEKHRQASFGALGEQLRNLSVDQLALRQETSKLSTALRTPGTRGQWGEMSLRRIAEMAGMIEHCDFMEQVQRSNDERTIRPDMVVRMPDKRELVIDAKSPMDAYMDAYATENEAERQRYLVHHAKRVREHVRILAGKRYWEQFENAPDFVVLFMPGEQFLGAAMEQDKNLMQDALDMRVILSTPATLMALLRAVAFGWQQSVLTENAGKIRDVGTELHKRLTVFINHVEKLGKNLESGVDTYNRLLGSLERSVLPGAKKLAELGVSSGRNLADAEPLEISPRVPVQSELELEGIGIADDIKE</sequence>
<evidence type="ECO:0000256" key="2">
    <source>
        <dbReference type="ARBA" id="ARBA00009840"/>
    </source>
</evidence>
<evidence type="ECO:0000256" key="5">
    <source>
        <dbReference type="SAM" id="Phobius"/>
    </source>
</evidence>
<dbReference type="EMBL" id="CACVAV010000381">
    <property type="protein sequence ID" value="CAA6824401.1"/>
    <property type="molecule type" value="Genomic_DNA"/>
</dbReference>
<protein>
    <submittedName>
        <fullName evidence="6">DNA recombination protein RmuC</fullName>
    </submittedName>
</protein>
<comment type="function">
    <text evidence="1">Involved in DNA recombination.</text>
</comment>
<evidence type="ECO:0000256" key="4">
    <source>
        <dbReference type="ARBA" id="ARBA00023172"/>
    </source>
</evidence>